<name>A0A2H0UXE7_9BACT</name>
<keyword evidence="1" id="KW-0812">Transmembrane</keyword>
<keyword evidence="1" id="KW-0472">Membrane</keyword>
<sequence length="183" mass="21562">MYLEGEGFNKFTQSFESAFDILVSPQLQEKIFIFKIIFIIISIIFFAMIVYYALNTTYLRRLFIQDLEDASSWKDYGRSKIFKKWQKIKKRLKKDNEAEYKLALIEAGKILDDILKKMGYGEKSLSDKLRHLSSSHVSNLEELLKVNEICQNVIRDPDYKLNKEKAEEIINILEKSLKDLEAF</sequence>
<keyword evidence="1" id="KW-1133">Transmembrane helix</keyword>
<protein>
    <recommendedName>
        <fullName evidence="4">DUF4129 domain-containing protein</fullName>
    </recommendedName>
</protein>
<gene>
    <name evidence="2" type="ORF">COU02_00155</name>
</gene>
<reference evidence="3" key="1">
    <citation type="submission" date="2017-09" db="EMBL/GenBank/DDBJ databases">
        <title>Depth-based differentiation of microbial function through sediment-hosted aquifers and enrichment of novel symbionts in the deep terrestrial subsurface.</title>
        <authorList>
            <person name="Probst A.J."/>
            <person name="Ladd B."/>
            <person name="Jarett J.K."/>
            <person name="Geller-Mcgrath D.E."/>
            <person name="Sieber C.M.K."/>
            <person name="Emerson J.B."/>
            <person name="Anantharaman K."/>
            <person name="Thomas B.C."/>
            <person name="Malmstrom R."/>
            <person name="Stieglmeier M."/>
            <person name="Klingl A."/>
            <person name="Woyke T."/>
            <person name="Ryan C.M."/>
            <person name="Banfield J.F."/>
        </authorList>
    </citation>
    <scope>NUCLEOTIDE SEQUENCE [LARGE SCALE GENOMIC DNA]</scope>
</reference>
<evidence type="ECO:0008006" key="4">
    <source>
        <dbReference type="Google" id="ProtNLM"/>
    </source>
</evidence>
<evidence type="ECO:0000256" key="1">
    <source>
        <dbReference type="SAM" id="Phobius"/>
    </source>
</evidence>
<accession>A0A2H0UXE7</accession>
<organism evidence="2 3">
    <name type="scientific">bacterium (Candidatus Gribaldobacteria) CG10_big_fil_rev_8_21_14_0_10_37_46</name>
    <dbReference type="NCBI Taxonomy" id="2014276"/>
    <lineage>
        <taxon>Bacteria</taxon>
        <taxon>Candidatus Gribaldobacteria</taxon>
    </lineage>
</organism>
<feature type="transmembrane region" description="Helical" evidence="1">
    <location>
        <begin position="32"/>
        <end position="54"/>
    </location>
</feature>
<evidence type="ECO:0000313" key="2">
    <source>
        <dbReference type="EMBL" id="PIR91498.1"/>
    </source>
</evidence>
<dbReference type="AlphaFoldDB" id="A0A2H0UXE7"/>
<comment type="caution">
    <text evidence="2">The sequence shown here is derived from an EMBL/GenBank/DDBJ whole genome shotgun (WGS) entry which is preliminary data.</text>
</comment>
<dbReference type="Proteomes" id="UP000230882">
    <property type="component" value="Unassembled WGS sequence"/>
</dbReference>
<evidence type="ECO:0000313" key="3">
    <source>
        <dbReference type="Proteomes" id="UP000230882"/>
    </source>
</evidence>
<dbReference type="EMBL" id="PFAU01000004">
    <property type="protein sequence ID" value="PIR91498.1"/>
    <property type="molecule type" value="Genomic_DNA"/>
</dbReference>
<proteinExistence type="predicted"/>